<name>A0A165G2X5_EXIGL</name>
<evidence type="ECO:0000256" key="1">
    <source>
        <dbReference type="SAM" id="MobiDB-lite"/>
    </source>
</evidence>
<feature type="compositionally biased region" description="Polar residues" evidence="1">
    <location>
        <begin position="44"/>
        <end position="54"/>
    </location>
</feature>
<keyword evidence="3" id="KW-1185">Reference proteome</keyword>
<gene>
    <name evidence="2" type="ORF">EXIGLDRAFT_750947</name>
</gene>
<reference evidence="2 3" key="1">
    <citation type="journal article" date="2016" name="Mol. Biol. Evol.">
        <title>Comparative Genomics of Early-Diverging Mushroom-Forming Fungi Provides Insights into the Origins of Lignocellulose Decay Capabilities.</title>
        <authorList>
            <person name="Nagy L.G."/>
            <person name="Riley R."/>
            <person name="Tritt A."/>
            <person name="Adam C."/>
            <person name="Daum C."/>
            <person name="Floudas D."/>
            <person name="Sun H."/>
            <person name="Yadav J.S."/>
            <person name="Pangilinan J."/>
            <person name="Larsson K.H."/>
            <person name="Matsuura K."/>
            <person name="Barry K."/>
            <person name="Labutti K."/>
            <person name="Kuo R."/>
            <person name="Ohm R.A."/>
            <person name="Bhattacharya S.S."/>
            <person name="Shirouzu T."/>
            <person name="Yoshinaga Y."/>
            <person name="Martin F.M."/>
            <person name="Grigoriev I.V."/>
            <person name="Hibbett D.S."/>
        </authorList>
    </citation>
    <scope>NUCLEOTIDE SEQUENCE [LARGE SCALE GENOMIC DNA]</scope>
    <source>
        <strain evidence="2 3">HHB12029</strain>
    </source>
</reference>
<accession>A0A165G2X5</accession>
<dbReference type="AlphaFoldDB" id="A0A165G2X5"/>
<evidence type="ECO:0000313" key="3">
    <source>
        <dbReference type="Proteomes" id="UP000077266"/>
    </source>
</evidence>
<dbReference type="InParanoid" id="A0A165G2X5"/>
<sequence>MTSVPVNPTVEGSSAEAENMDVSRAAVTGPARESSHRGIAHNSDAFQPSASARTSAEPFVEDSHVPVPSQEAVYGLQDVFAATSRANSSSLLLTSDLPQVWPIIGGSSADSPPLERTYTLHEAFAGARQDLGSAFRSDLPTDLAHVLSAT</sequence>
<dbReference type="Proteomes" id="UP000077266">
    <property type="component" value="Unassembled WGS sequence"/>
</dbReference>
<evidence type="ECO:0000313" key="2">
    <source>
        <dbReference type="EMBL" id="KZV89905.1"/>
    </source>
</evidence>
<dbReference type="EMBL" id="KV426061">
    <property type="protein sequence ID" value="KZV89905.1"/>
    <property type="molecule type" value="Genomic_DNA"/>
</dbReference>
<proteinExistence type="predicted"/>
<feature type="compositionally biased region" description="Polar residues" evidence="1">
    <location>
        <begin position="1"/>
        <end position="12"/>
    </location>
</feature>
<protein>
    <submittedName>
        <fullName evidence="2">Uncharacterized protein</fullName>
    </submittedName>
</protein>
<organism evidence="2 3">
    <name type="scientific">Exidia glandulosa HHB12029</name>
    <dbReference type="NCBI Taxonomy" id="1314781"/>
    <lineage>
        <taxon>Eukaryota</taxon>
        <taxon>Fungi</taxon>
        <taxon>Dikarya</taxon>
        <taxon>Basidiomycota</taxon>
        <taxon>Agaricomycotina</taxon>
        <taxon>Agaricomycetes</taxon>
        <taxon>Auriculariales</taxon>
        <taxon>Exidiaceae</taxon>
        <taxon>Exidia</taxon>
    </lineage>
</organism>
<feature type="region of interest" description="Disordered" evidence="1">
    <location>
        <begin position="1"/>
        <end position="63"/>
    </location>
</feature>